<accession>D3QAM4</accession>
<feature type="transmembrane region" description="Helical" evidence="8">
    <location>
        <begin position="124"/>
        <end position="142"/>
    </location>
</feature>
<keyword evidence="2" id="KW-1003">Cell membrane</keyword>
<evidence type="ECO:0000256" key="1">
    <source>
        <dbReference type="ARBA" id="ARBA00004651"/>
    </source>
</evidence>
<name>D3QAM4_STANL</name>
<keyword evidence="3 7" id="KW-0812">Transmembrane</keyword>
<evidence type="ECO:0000313" key="11">
    <source>
        <dbReference type="Proteomes" id="UP000000844"/>
    </source>
</evidence>
<feature type="transmembrane region" description="Helical" evidence="8">
    <location>
        <begin position="262"/>
        <end position="279"/>
    </location>
</feature>
<dbReference type="RefSeq" id="WP_013018378.1">
    <property type="nucleotide sequence ID" value="NC_013947.1"/>
</dbReference>
<dbReference type="AlphaFoldDB" id="D3QAM4"/>
<keyword evidence="5" id="KW-0560">Oxidoreductase</keyword>
<comment type="subcellular location">
    <subcellularLocation>
        <location evidence="1">Cell membrane</location>
        <topology evidence="1">Multi-pass membrane protein</topology>
    </subcellularLocation>
    <subcellularLocation>
        <location evidence="7">Membrane</location>
        <topology evidence="7">Multi-pass membrane protein</topology>
    </subcellularLocation>
</comment>
<evidence type="ECO:0000256" key="8">
    <source>
        <dbReference type="SAM" id="Phobius"/>
    </source>
</evidence>
<dbReference type="PANTHER" id="PTHR42682">
    <property type="entry name" value="HYDROGENASE-4 COMPONENT F"/>
    <property type="match status" value="1"/>
</dbReference>
<feature type="transmembrane region" description="Helical" evidence="8">
    <location>
        <begin position="66"/>
        <end position="86"/>
    </location>
</feature>
<feature type="transmembrane region" description="Helical" evidence="8">
    <location>
        <begin position="154"/>
        <end position="173"/>
    </location>
</feature>
<proteinExistence type="predicted"/>
<evidence type="ECO:0000256" key="3">
    <source>
        <dbReference type="ARBA" id="ARBA00022692"/>
    </source>
</evidence>
<dbReference type="PANTHER" id="PTHR42682:SF5">
    <property type="entry name" value="HYDROGENASE-4 COMPONENT F"/>
    <property type="match status" value="1"/>
</dbReference>
<feature type="transmembrane region" description="Helical" evidence="8">
    <location>
        <begin position="360"/>
        <end position="383"/>
    </location>
</feature>
<evidence type="ECO:0000256" key="7">
    <source>
        <dbReference type="RuleBase" id="RU000320"/>
    </source>
</evidence>
<keyword evidence="6 8" id="KW-0472">Membrane</keyword>
<dbReference type="Proteomes" id="UP000000844">
    <property type="component" value="Chromosome"/>
</dbReference>
<dbReference type="STRING" id="446470.Snas_3136"/>
<evidence type="ECO:0000256" key="4">
    <source>
        <dbReference type="ARBA" id="ARBA00022989"/>
    </source>
</evidence>
<dbReference type="KEGG" id="sna:Snas_3136"/>
<feature type="transmembrane region" description="Helical" evidence="8">
    <location>
        <begin position="404"/>
        <end position="428"/>
    </location>
</feature>
<reference evidence="10 11" key="1">
    <citation type="journal article" date="2009" name="Stand. Genomic Sci.">
        <title>Complete genome sequence of Stackebrandtia nassauensis type strain (LLR-40K-21).</title>
        <authorList>
            <person name="Munk C."/>
            <person name="Lapidus A."/>
            <person name="Copeland A."/>
            <person name="Jando M."/>
            <person name="Mayilraj S."/>
            <person name="Glavina Del Rio T."/>
            <person name="Nolan M."/>
            <person name="Chen F."/>
            <person name="Lucas S."/>
            <person name="Tice H."/>
            <person name="Cheng J.F."/>
            <person name="Han C."/>
            <person name="Detter J.C."/>
            <person name="Bruce D."/>
            <person name="Goodwin L."/>
            <person name="Chain P."/>
            <person name="Pitluck S."/>
            <person name="Goker M."/>
            <person name="Ovchinikova G."/>
            <person name="Pati A."/>
            <person name="Ivanova N."/>
            <person name="Mavromatis K."/>
            <person name="Chen A."/>
            <person name="Palaniappan K."/>
            <person name="Land M."/>
            <person name="Hauser L."/>
            <person name="Chang Y.J."/>
            <person name="Jeffries C.D."/>
            <person name="Bristow J."/>
            <person name="Eisen J.A."/>
            <person name="Markowitz V."/>
            <person name="Hugenholtz P."/>
            <person name="Kyrpides N.C."/>
            <person name="Klenk H.P."/>
        </authorList>
    </citation>
    <scope>NUCLEOTIDE SEQUENCE [LARGE SCALE GENOMIC DNA]</scope>
    <source>
        <strain evidence="11">DSM 44728 / CIP 108903 / NRRL B-16338 / NBRC 102104 / LLR-40K-21</strain>
    </source>
</reference>
<feature type="transmembrane region" description="Helical" evidence="8">
    <location>
        <begin position="29"/>
        <end position="46"/>
    </location>
</feature>
<evidence type="ECO:0000256" key="2">
    <source>
        <dbReference type="ARBA" id="ARBA00022475"/>
    </source>
</evidence>
<feature type="transmembrane region" description="Helical" evidence="8">
    <location>
        <begin position="236"/>
        <end position="255"/>
    </location>
</feature>
<dbReference type="Pfam" id="PF00361">
    <property type="entry name" value="Proton_antipo_M"/>
    <property type="match status" value="1"/>
</dbReference>
<sequence length="433" mass="44229">MPLYLALAVPAIVAAVYVYFGWTRRTRWLATMAAASILVSGLWLRASPQVDEALGGWLIATPETALLLIIVGLAATLTMAGFPAQLANEIKDHVIGPVTARGYGVFATTALPFAVIAATAAVPVISLVAIQIMVVLIAGMVAARRKPAQLRAAYGYGLACTAGLALVALGSLIPAGVTPMILVAAGWAALAGLAPLHWWLPPTVSVASAPVSALIVGVQAPLAWAMLLRLEGPTQRLLIVAAPVSIMVAIVGLIRQRDLRRLVAYVGIAGSGLLAWALATTPEPSSLRMVLSLSLNAVLLYLAVGHVVSLTGSGRIAMVRGQWTRAPLLGGALGLGLLAATVLMPYLAVRPLAALAPTPAGILGLACGIGMILVAIAAAIPTWRMLAGDPADRLDVTTGPARPLGSAGPVLIVATVLALLTPLAAGAISTDLF</sequence>
<organism evidence="10 11">
    <name type="scientific">Stackebrandtia nassauensis (strain DSM 44728 / CIP 108903 / NRRL B-16338 / NBRC 102104 / LLR-40K-21)</name>
    <dbReference type="NCBI Taxonomy" id="446470"/>
    <lineage>
        <taxon>Bacteria</taxon>
        <taxon>Bacillati</taxon>
        <taxon>Actinomycetota</taxon>
        <taxon>Actinomycetes</taxon>
        <taxon>Glycomycetales</taxon>
        <taxon>Glycomycetaceae</taxon>
        <taxon>Stackebrandtia</taxon>
    </lineage>
</organism>
<dbReference type="GO" id="GO:0005886">
    <property type="term" value="C:plasma membrane"/>
    <property type="evidence" value="ECO:0007669"/>
    <property type="project" value="UniProtKB-SubCell"/>
</dbReference>
<dbReference type="EMBL" id="CP001778">
    <property type="protein sequence ID" value="ADD42807.1"/>
    <property type="molecule type" value="Genomic_DNA"/>
</dbReference>
<dbReference type="HOGENOM" id="CLU_632997_0_0_11"/>
<gene>
    <name evidence="10" type="ordered locus">Snas_3136</name>
</gene>
<protein>
    <recommendedName>
        <fullName evidence="9">NADH:quinone oxidoreductase/Mrp antiporter transmembrane domain-containing protein</fullName>
    </recommendedName>
</protein>
<dbReference type="eggNOG" id="COG0651">
    <property type="taxonomic scope" value="Bacteria"/>
</dbReference>
<evidence type="ECO:0000259" key="9">
    <source>
        <dbReference type="Pfam" id="PF00361"/>
    </source>
</evidence>
<feature type="transmembrane region" description="Helical" evidence="8">
    <location>
        <begin position="211"/>
        <end position="230"/>
    </location>
</feature>
<evidence type="ECO:0000256" key="5">
    <source>
        <dbReference type="ARBA" id="ARBA00023002"/>
    </source>
</evidence>
<dbReference type="InterPro" id="IPR052175">
    <property type="entry name" value="ComplexI-like_HydComp"/>
</dbReference>
<evidence type="ECO:0000256" key="6">
    <source>
        <dbReference type="ARBA" id="ARBA00023136"/>
    </source>
</evidence>
<feature type="transmembrane region" description="Helical" evidence="8">
    <location>
        <begin position="179"/>
        <end position="199"/>
    </location>
</feature>
<feature type="transmembrane region" description="Helical" evidence="8">
    <location>
        <begin position="98"/>
        <end position="118"/>
    </location>
</feature>
<feature type="domain" description="NADH:quinone oxidoreductase/Mrp antiporter transmembrane" evidence="9">
    <location>
        <begin position="181"/>
        <end position="341"/>
    </location>
</feature>
<feature type="transmembrane region" description="Helical" evidence="8">
    <location>
        <begin position="326"/>
        <end position="348"/>
    </location>
</feature>
<dbReference type="InterPro" id="IPR001750">
    <property type="entry name" value="ND/Mrp_TM"/>
</dbReference>
<keyword evidence="4 8" id="KW-1133">Transmembrane helix</keyword>
<keyword evidence="11" id="KW-1185">Reference proteome</keyword>
<feature type="transmembrane region" description="Helical" evidence="8">
    <location>
        <begin position="291"/>
        <end position="314"/>
    </location>
</feature>
<dbReference type="GO" id="GO:0016491">
    <property type="term" value="F:oxidoreductase activity"/>
    <property type="evidence" value="ECO:0007669"/>
    <property type="project" value="UniProtKB-KW"/>
</dbReference>
<feature type="transmembrane region" description="Helical" evidence="8">
    <location>
        <begin position="6"/>
        <end position="22"/>
    </location>
</feature>
<evidence type="ECO:0000313" key="10">
    <source>
        <dbReference type="EMBL" id="ADD42807.1"/>
    </source>
</evidence>